<dbReference type="EMBL" id="JAVRRA010019380">
    <property type="protein sequence ID" value="KAK5181014.1"/>
    <property type="molecule type" value="Genomic_DNA"/>
</dbReference>
<keyword evidence="3" id="KW-1185">Reference proteome</keyword>
<evidence type="ECO:0000313" key="2">
    <source>
        <dbReference type="EMBL" id="KAK5181014.1"/>
    </source>
</evidence>
<accession>A0ABR0LIY1</accession>
<name>A0ABR0LIY1_9PEZI</name>
<dbReference type="Pfam" id="PF11715">
    <property type="entry name" value="Beta-prop_Nup120_160"/>
    <property type="match status" value="1"/>
</dbReference>
<evidence type="ECO:0000259" key="1">
    <source>
        <dbReference type="Pfam" id="PF11715"/>
    </source>
</evidence>
<dbReference type="InterPro" id="IPR059141">
    <property type="entry name" value="Beta-prop_Nup120_160"/>
</dbReference>
<proteinExistence type="predicted"/>
<gene>
    <name evidence="2" type="ORF">LTR16_010439</name>
</gene>
<feature type="non-terminal residue" evidence="2">
    <location>
        <position position="172"/>
    </location>
</feature>
<sequence length="172" mass="19321">MANVPLSYLYRETRLNVEPTNPSSTITIHLPAHSASILSSRTSSKRSLVTPNVTDSDEVAFSKRHLASEGSIYFRRKTRSPRSFLWRILDDRKLLELQSVDITQEEHNVHEATLTLVLSFPTAIRQSGIAFADPEEHDALNVFVLTNANELYTITLHKDSFVRAAATENVAD</sequence>
<organism evidence="2 3">
    <name type="scientific">Cryomyces antarcticus</name>
    <dbReference type="NCBI Taxonomy" id="329879"/>
    <lineage>
        <taxon>Eukaryota</taxon>
        <taxon>Fungi</taxon>
        <taxon>Dikarya</taxon>
        <taxon>Ascomycota</taxon>
        <taxon>Pezizomycotina</taxon>
        <taxon>Dothideomycetes</taxon>
        <taxon>Dothideomycetes incertae sedis</taxon>
        <taxon>Cryomyces</taxon>
    </lineage>
</organism>
<protein>
    <recommendedName>
        <fullName evidence="1">Nucleoporin Nup120/160 beta-propeller domain-containing protein</fullName>
    </recommendedName>
</protein>
<dbReference type="Proteomes" id="UP001357485">
    <property type="component" value="Unassembled WGS sequence"/>
</dbReference>
<evidence type="ECO:0000313" key="3">
    <source>
        <dbReference type="Proteomes" id="UP001357485"/>
    </source>
</evidence>
<reference evidence="2 3" key="1">
    <citation type="submission" date="2023-08" db="EMBL/GenBank/DDBJ databases">
        <title>Black Yeasts Isolated from many extreme environments.</title>
        <authorList>
            <person name="Coleine C."/>
            <person name="Stajich J.E."/>
            <person name="Selbmann L."/>
        </authorList>
    </citation>
    <scope>NUCLEOTIDE SEQUENCE [LARGE SCALE GENOMIC DNA]</scope>
    <source>
        <strain evidence="2 3">CCFEE 536</strain>
    </source>
</reference>
<feature type="domain" description="Nucleoporin Nup120/160 beta-propeller" evidence="1">
    <location>
        <begin position="82"/>
        <end position="169"/>
    </location>
</feature>
<comment type="caution">
    <text evidence="2">The sequence shown here is derived from an EMBL/GenBank/DDBJ whole genome shotgun (WGS) entry which is preliminary data.</text>
</comment>